<comment type="caution">
    <text evidence="1">The sequence shown here is derived from an EMBL/GenBank/DDBJ whole genome shotgun (WGS) entry which is preliminary data.</text>
</comment>
<reference evidence="1 2" key="1">
    <citation type="submission" date="2018-02" db="EMBL/GenBank/DDBJ databases">
        <title>Genomic Encyclopedia of Archaeal and Bacterial Type Strains, Phase II (KMG-II): from individual species to whole genera.</title>
        <authorList>
            <person name="Goeker M."/>
        </authorList>
    </citation>
    <scope>NUCLEOTIDE SEQUENCE [LARGE SCALE GENOMIC DNA]</scope>
    <source>
        <strain evidence="1 2">DSM 21165</strain>
    </source>
</reference>
<organism evidence="1 2">
    <name type="scientific">Jejuia pallidilutea</name>
    <dbReference type="NCBI Taxonomy" id="504487"/>
    <lineage>
        <taxon>Bacteria</taxon>
        <taxon>Pseudomonadati</taxon>
        <taxon>Bacteroidota</taxon>
        <taxon>Flavobacteriia</taxon>
        <taxon>Flavobacteriales</taxon>
        <taxon>Flavobacteriaceae</taxon>
        <taxon>Jejuia</taxon>
    </lineage>
</organism>
<evidence type="ECO:0000313" key="2">
    <source>
        <dbReference type="Proteomes" id="UP000251545"/>
    </source>
</evidence>
<accession>A0A362X2U8</accession>
<name>A0A362X2U8_9FLAO</name>
<dbReference type="Proteomes" id="UP000251545">
    <property type="component" value="Unassembled WGS sequence"/>
</dbReference>
<evidence type="ECO:0000313" key="1">
    <source>
        <dbReference type="EMBL" id="PQV48797.1"/>
    </source>
</evidence>
<proteinExistence type="predicted"/>
<gene>
    <name evidence="1" type="ORF">CLV33_1042</name>
</gene>
<sequence length="251" mass="28628">MYYPSLNMKLTNLIITCLLTIVLGCKGMNITEASKAQTKQQLVLGSIGSEKQYILQQRFNGSAIPSYKRPIKLEVNQITFNKQTFKLFIKANSSQASNVSIQYVDSLAKKPNYVQLQVVDKLAVVEAMNNRENHGIKNYLSHNRYANVVTSISMALNQKAFEAITTADAVFLIEKKPKIYVMQTYQDHKKSDVISFSDGVVFQYQTSNCCWQENERHQLNIVDLVGSYFNCPKNTYKSSSRAKKNINYYKL</sequence>
<dbReference type="AlphaFoldDB" id="A0A362X2U8"/>
<dbReference type="EMBL" id="PVEO01000004">
    <property type="protein sequence ID" value="PQV48797.1"/>
    <property type="molecule type" value="Genomic_DNA"/>
</dbReference>
<protein>
    <submittedName>
        <fullName evidence="1">Uncharacterized protein</fullName>
    </submittedName>
</protein>